<evidence type="ECO:0000313" key="2">
    <source>
        <dbReference type="EMBL" id="VAW89301.1"/>
    </source>
</evidence>
<dbReference type="InterPro" id="IPR009875">
    <property type="entry name" value="PilZ_domain"/>
</dbReference>
<sequence length="296" mass="33767">MLGIFNKRVKKVAIKEKPLLKTALDSDGLARLLPFFPIGNKLSYFPEFKQELMLSTAIIAYAINNELVYSNNDISWQEEDGVFQLYLLGKQLKKIESFCFIMPTVGRGEEELDYARKERLGKDGGFIKGNNITLNGEQGDGRLPVLDATVRKQLILKEGHFIGHKVAILDIDPRAFKLIEQRRYVRLKTDIVGEIQTRLGQVPQRCTMVDFSDRAVRIIHDSEGSERPSFREGSTVTLSFDLPKSAEARVIRGKVIRQHDATVVMALDNIKREKDFEKVELFDIMEIKANLLQQQL</sequence>
<feature type="domain" description="PilZ" evidence="1">
    <location>
        <begin position="180"/>
        <end position="267"/>
    </location>
</feature>
<dbReference type="AlphaFoldDB" id="A0A3B0ZCK8"/>
<dbReference type="Pfam" id="PF07238">
    <property type="entry name" value="PilZ"/>
    <property type="match status" value="1"/>
</dbReference>
<dbReference type="GO" id="GO:0035438">
    <property type="term" value="F:cyclic-di-GMP binding"/>
    <property type="evidence" value="ECO:0007669"/>
    <property type="project" value="InterPro"/>
</dbReference>
<reference evidence="2" key="1">
    <citation type="submission" date="2018-06" db="EMBL/GenBank/DDBJ databases">
        <authorList>
            <person name="Zhirakovskaya E."/>
        </authorList>
    </citation>
    <scope>NUCLEOTIDE SEQUENCE</scope>
</reference>
<name>A0A3B0ZCK8_9ZZZZ</name>
<organism evidence="2">
    <name type="scientific">hydrothermal vent metagenome</name>
    <dbReference type="NCBI Taxonomy" id="652676"/>
    <lineage>
        <taxon>unclassified sequences</taxon>
        <taxon>metagenomes</taxon>
        <taxon>ecological metagenomes</taxon>
    </lineage>
</organism>
<gene>
    <name evidence="2" type="ORF">MNBD_GAMMA17-1249</name>
</gene>
<protein>
    <recommendedName>
        <fullName evidence="1">PilZ domain-containing protein</fullName>
    </recommendedName>
</protein>
<proteinExistence type="predicted"/>
<dbReference type="Gene3D" id="2.40.10.220">
    <property type="entry name" value="predicted glycosyltransferase like domains"/>
    <property type="match status" value="1"/>
</dbReference>
<accession>A0A3B0ZCK8</accession>
<evidence type="ECO:0000259" key="1">
    <source>
        <dbReference type="Pfam" id="PF07238"/>
    </source>
</evidence>
<dbReference type="EMBL" id="UOFQ01000129">
    <property type="protein sequence ID" value="VAW89301.1"/>
    <property type="molecule type" value="Genomic_DNA"/>
</dbReference>